<dbReference type="SUPFAM" id="SSF48452">
    <property type="entry name" value="TPR-like"/>
    <property type="match status" value="2"/>
</dbReference>
<sequence length="526" mass="56963">MNRTWNAIFLGALLAAGAGSEVARADALKKYQADHVVPQKREIDDEAERAAVGDAQLHIERGSQMRDAGRMDEARAEWRVGGEQFQHLADRFRSSEWRLTYQRAALENFYRAGEWTLAADAADKLRADPTANDVSRAIASRFGAGALQQEAFAQIKAGGLEPLKIPGGKTALKPRPPPTVWRRFIDLADVYSQVHASDAQVKNAAEIAANFELLTGQVELSYHNVEEARQRLARIMDRFPGTPESADAAALYANSYLMTGDDAGRRTALEKARPAIHAALVKQQELAKSNPEAAQQAERISKMEEQLQKQEQQQGYAGAVAMLNAGKAAEAAQAFERYAADNKDDPDAAGALYNAGVAWDKAGNHKSAAAVREKLLADYPDSKLAPKAMLALASARSHAKEHGAAAKLYADYLAKYPKSEERCLALQNLGVETDLGGSKAEGARRYHDFASDPKCAAEDPNSAARLLYRAGALYAEAKQDQKAIEAWSQLSSLKGVTDTVAKSQVADAKAQIALAKARLKKAPKGK</sequence>
<proteinExistence type="predicted"/>
<evidence type="ECO:0008006" key="3">
    <source>
        <dbReference type="Google" id="ProtNLM"/>
    </source>
</evidence>
<evidence type="ECO:0000313" key="2">
    <source>
        <dbReference type="Proteomes" id="UP001162734"/>
    </source>
</evidence>
<name>A0ABM7XEW2_9BACT</name>
<dbReference type="EMBL" id="AP025592">
    <property type="protein sequence ID" value="BDG10430.1"/>
    <property type="molecule type" value="Genomic_DNA"/>
</dbReference>
<dbReference type="Pfam" id="PF13174">
    <property type="entry name" value="TPR_6"/>
    <property type="match status" value="1"/>
</dbReference>
<dbReference type="Gene3D" id="1.25.40.10">
    <property type="entry name" value="Tetratricopeptide repeat domain"/>
    <property type="match status" value="2"/>
</dbReference>
<organism evidence="1 2">
    <name type="scientific">Anaeromyxobacter paludicola</name>
    <dbReference type="NCBI Taxonomy" id="2918171"/>
    <lineage>
        <taxon>Bacteria</taxon>
        <taxon>Pseudomonadati</taxon>
        <taxon>Myxococcota</taxon>
        <taxon>Myxococcia</taxon>
        <taxon>Myxococcales</taxon>
        <taxon>Cystobacterineae</taxon>
        <taxon>Anaeromyxobacteraceae</taxon>
        <taxon>Anaeromyxobacter</taxon>
    </lineage>
</organism>
<reference evidence="2" key="1">
    <citation type="journal article" date="2022" name="Int. J. Syst. Evol. Microbiol.">
        <title>Anaeromyxobacter oryzae sp. nov., Anaeromyxobacter diazotrophicus sp. nov. and Anaeromyxobacter paludicola sp. nov., isolated from paddy soils.</title>
        <authorList>
            <person name="Itoh H."/>
            <person name="Xu Z."/>
            <person name="Mise K."/>
            <person name="Masuda Y."/>
            <person name="Ushijima N."/>
            <person name="Hayakawa C."/>
            <person name="Shiratori Y."/>
            <person name="Senoo K."/>
        </authorList>
    </citation>
    <scope>NUCLEOTIDE SEQUENCE [LARGE SCALE GENOMIC DNA]</scope>
    <source>
        <strain evidence="2">Red630</strain>
    </source>
</reference>
<protein>
    <recommendedName>
        <fullName evidence="3">Tetratricopeptide repeat protein</fullName>
    </recommendedName>
</protein>
<dbReference type="InterPro" id="IPR019734">
    <property type="entry name" value="TPR_rpt"/>
</dbReference>
<gene>
    <name evidence="1" type="ORF">AMPC_35430</name>
</gene>
<evidence type="ECO:0000313" key="1">
    <source>
        <dbReference type="EMBL" id="BDG10430.1"/>
    </source>
</evidence>
<accession>A0ABM7XEW2</accession>
<dbReference type="Proteomes" id="UP001162734">
    <property type="component" value="Chromosome"/>
</dbReference>
<dbReference type="InterPro" id="IPR011990">
    <property type="entry name" value="TPR-like_helical_dom_sf"/>
</dbReference>
<keyword evidence="2" id="KW-1185">Reference proteome</keyword>